<accession>A0AAU7CIY7</accession>
<dbReference type="AlphaFoldDB" id="A0AAU7CIY7"/>
<dbReference type="Pfam" id="PF12836">
    <property type="entry name" value="HHH_3"/>
    <property type="match status" value="3"/>
</dbReference>
<sequence>MFTGRLAKFAAMSTLLGVVFAGVGTVATGQTTTTQPKERVKARAKETVKEKAKSKEKAAASAPLDLNKASEEELVEQLPGVGEATAKKIVAGRPYAKVDDLAKAGVPARTIDGIRSLVTVSQAPAPSAVETSAKAKVARKKAAPSPAPAPSAPLDLNKASEEELSGALPGVGEATAKKIVAGRPYSKVDDLAKAGVPARTIDGIRSLVTVSQAPAPPPAVVETPAKAKMVRKKAEASPEPAAPVTTAAKTAKGKAAAKAKAKATLAPGQKVNLNTASKEELDVLPGIGPVRAQAIIEARPFKKIEDIKTVKGIKEVEFGLIKDIITVD</sequence>
<dbReference type="InterPro" id="IPR010994">
    <property type="entry name" value="RuvA_2-like"/>
</dbReference>
<dbReference type="SUPFAM" id="SSF47781">
    <property type="entry name" value="RuvA domain 2-like"/>
    <property type="match status" value="2"/>
</dbReference>
<feature type="signal peptide" evidence="2">
    <location>
        <begin position="1"/>
        <end position="21"/>
    </location>
</feature>
<dbReference type="Gene3D" id="1.10.150.320">
    <property type="entry name" value="Photosystem II 12 kDa extrinsic protein"/>
    <property type="match status" value="3"/>
</dbReference>
<dbReference type="SUPFAM" id="SSF81585">
    <property type="entry name" value="PsbU/PolX domain-like"/>
    <property type="match status" value="1"/>
</dbReference>
<feature type="chain" id="PRO_5043918840" evidence="2">
    <location>
        <begin position="22"/>
        <end position="328"/>
    </location>
</feature>
<evidence type="ECO:0000313" key="4">
    <source>
        <dbReference type="EMBL" id="XBH05115.1"/>
    </source>
</evidence>
<dbReference type="RefSeq" id="WP_406697915.1">
    <property type="nucleotide sequence ID" value="NZ_CP155447.1"/>
</dbReference>
<evidence type="ECO:0000256" key="1">
    <source>
        <dbReference type="SAM" id="MobiDB-lite"/>
    </source>
</evidence>
<dbReference type="GO" id="GO:0015627">
    <property type="term" value="C:type II protein secretion system complex"/>
    <property type="evidence" value="ECO:0007669"/>
    <property type="project" value="TreeGrafter"/>
</dbReference>
<dbReference type="PANTHER" id="PTHR21180:SF32">
    <property type="entry name" value="ENDONUCLEASE_EXONUCLEASE_PHOSPHATASE FAMILY DOMAIN-CONTAINING PROTEIN 1"/>
    <property type="match status" value="1"/>
</dbReference>
<organism evidence="4">
    <name type="scientific">Singulisphaera sp. Ch08</name>
    <dbReference type="NCBI Taxonomy" id="3120278"/>
    <lineage>
        <taxon>Bacteria</taxon>
        <taxon>Pseudomonadati</taxon>
        <taxon>Planctomycetota</taxon>
        <taxon>Planctomycetia</taxon>
        <taxon>Isosphaerales</taxon>
        <taxon>Isosphaeraceae</taxon>
        <taxon>Singulisphaera</taxon>
    </lineage>
</organism>
<dbReference type="InterPro" id="IPR003583">
    <property type="entry name" value="Hlx-hairpin-Hlx_DNA-bd_motif"/>
</dbReference>
<dbReference type="InterPro" id="IPR051675">
    <property type="entry name" value="Endo/Exo/Phosphatase_dom_1"/>
</dbReference>
<dbReference type="EMBL" id="CP155447">
    <property type="protein sequence ID" value="XBH05115.1"/>
    <property type="molecule type" value="Genomic_DNA"/>
</dbReference>
<dbReference type="SMART" id="SM00278">
    <property type="entry name" value="HhH1"/>
    <property type="match status" value="3"/>
</dbReference>
<feature type="domain" description="Helix-hairpin-helix DNA-binding motif class 1" evidence="3">
    <location>
        <begin position="73"/>
        <end position="92"/>
    </location>
</feature>
<evidence type="ECO:0000259" key="3">
    <source>
        <dbReference type="SMART" id="SM00278"/>
    </source>
</evidence>
<feature type="compositionally biased region" description="Basic and acidic residues" evidence="1">
    <location>
        <begin position="36"/>
        <end position="58"/>
    </location>
</feature>
<evidence type="ECO:0000256" key="2">
    <source>
        <dbReference type="SAM" id="SignalP"/>
    </source>
</evidence>
<gene>
    <name evidence="4" type="ORF">V5E97_03595</name>
</gene>
<name>A0AAU7CIY7_9BACT</name>
<dbReference type="GO" id="GO:0015628">
    <property type="term" value="P:protein secretion by the type II secretion system"/>
    <property type="evidence" value="ECO:0007669"/>
    <property type="project" value="TreeGrafter"/>
</dbReference>
<dbReference type="GO" id="GO:0006281">
    <property type="term" value="P:DNA repair"/>
    <property type="evidence" value="ECO:0007669"/>
    <property type="project" value="InterPro"/>
</dbReference>
<feature type="region of interest" description="Disordered" evidence="1">
    <location>
        <begin position="33"/>
        <end position="65"/>
    </location>
</feature>
<feature type="region of interest" description="Disordered" evidence="1">
    <location>
        <begin position="125"/>
        <end position="155"/>
    </location>
</feature>
<reference evidence="4" key="1">
    <citation type="submission" date="2024-05" db="EMBL/GenBank/DDBJ databases">
        <title>Planctomycetes of the genus Singulisphaera possess chitinolytic capabilities.</title>
        <authorList>
            <person name="Ivanova A."/>
        </authorList>
    </citation>
    <scope>NUCLEOTIDE SEQUENCE</scope>
    <source>
        <strain evidence="4">Ch08T</strain>
    </source>
</reference>
<dbReference type="GO" id="GO:0003677">
    <property type="term" value="F:DNA binding"/>
    <property type="evidence" value="ECO:0007669"/>
    <property type="project" value="InterPro"/>
</dbReference>
<feature type="domain" description="Helix-hairpin-helix DNA-binding motif class 1" evidence="3">
    <location>
        <begin position="279"/>
        <end position="298"/>
    </location>
</feature>
<dbReference type="PANTHER" id="PTHR21180">
    <property type="entry name" value="ENDONUCLEASE/EXONUCLEASE/PHOSPHATASE FAMILY DOMAIN-CONTAINING PROTEIN 1"/>
    <property type="match status" value="1"/>
</dbReference>
<feature type="domain" description="Helix-hairpin-helix DNA-binding motif class 1" evidence="3">
    <location>
        <begin position="162"/>
        <end position="182"/>
    </location>
</feature>
<proteinExistence type="predicted"/>
<keyword evidence="2" id="KW-0732">Signal</keyword>
<protein>
    <submittedName>
        <fullName evidence="4">Helix-hairpin-helix domain-containing protein</fullName>
    </submittedName>
</protein>